<reference evidence="1" key="1">
    <citation type="submission" date="2014-09" db="EMBL/GenBank/DDBJ databases">
        <authorList>
            <person name="Magalhaes I.L.F."/>
            <person name="Oliveira U."/>
            <person name="Santos F.R."/>
            <person name="Vidigal T.H.D.A."/>
            <person name="Brescovit A.D."/>
            <person name="Santos A.J."/>
        </authorList>
    </citation>
    <scope>NUCLEOTIDE SEQUENCE</scope>
    <source>
        <tissue evidence="1">Shoot tissue taken approximately 20 cm above the soil surface</tissue>
    </source>
</reference>
<dbReference type="AlphaFoldDB" id="A0A0A8XTI5"/>
<sequence>MPDLLPMAIVLAMGGAAAGGPEALGFLLAVAGRSAIADVIICAFLICAFTAFVLGILLLARFFRVARNAVAPAPAQAADPFAAMTLAVALAAVFFVTASLIAAPSIPAGRGRGSAAPSCSA</sequence>
<organism evidence="1">
    <name type="scientific">Arundo donax</name>
    <name type="common">Giant reed</name>
    <name type="synonym">Donax arundinaceus</name>
    <dbReference type="NCBI Taxonomy" id="35708"/>
    <lineage>
        <taxon>Eukaryota</taxon>
        <taxon>Viridiplantae</taxon>
        <taxon>Streptophyta</taxon>
        <taxon>Embryophyta</taxon>
        <taxon>Tracheophyta</taxon>
        <taxon>Spermatophyta</taxon>
        <taxon>Magnoliopsida</taxon>
        <taxon>Liliopsida</taxon>
        <taxon>Poales</taxon>
        <taxon>Poaceae</taxon>
        <taxon>PACMAD clade</taxon>
        <taxon>Arundinoideae</taxon>
        <taxon>Arundineae</taxon>
        <taxon>Arundo</taxon>
    </lineage>
</organism>
<name>A0A0A8XTI5_ARUDO</name>
<evidence type="ECO:0000313" key="1">
    <source>
        <dbReference type="EMBL" id="JAD17151.1"/>
    </source>
</evidence>
<protein>
    <submittedName>
        <fullName evidence="1">Uncharacterized protein</fullName>
    </submittedName>
</protein>
<dbReference type="EMBL" id="GBRH01280744">
    <property type="protein sequence ID" value="JAD17151.1"/>
    <property type="molecule type" value="Transcribed_RNA"/>
</dbReference>
<proteinExistence type="predicted"/>
<accession>A0A0A8XTI5</accession>
<reference evidence="1" key="2">
    <citation type="journal article" date="2015" name="Data Brief">
        <title>Shoot transcriptome of the giant reed, Arundo donax.</title>
        <authorList>
            <person name="Barrero R.A."/>
            <person name="Guerrero F.D."/>
            <person name="Moolhuijzen P."/>
            <person name="Goolsby J.A."/>
            <person name="Tidwell J."/>
            <person name="Bellgard S.E."/>
            <person name="Bellgard M.I."/>
        </authorList>
    </citation>
    <scope>NUCLEOTIDE SEQUENCE</scope>
    <source>
        <tissue evidence="1">Shoot tissue taken approximately 20 cm above the soil surface</tissue>
    </source>
</reference>